<dbReference type="RefSeq" id="WP_317637644.1">
    <property type="nucleotide sequence ID" value="NZ_AP026803.1"/>
</dbReference>
<comment type="function">
    <text evidence="4">Catalyzes the dehydration of inosose (2-keto-myo-inositol, 2KMI or 2,4,6/3,5-pentahydroxycyclohexanone) to 3D-(3,5/4)-trihydroxycyclohexane-1,2-dione (D-2,3-diketo-4-deoxy-epi-inositol).</text>
</comment>
<dbReference type="InterPro" id="IPR036237">
    <property type="entry name" value="Xyl_isomerase-like_sf"/>
</dbReference>
<keyword evidence="1 4" id="KW-0464">Manganese</keyword>
<proteinExistence type="inferred from homology"/>
<feature type="domain" description="Xylose isomerase-like TIM barrel" evidence="5">
    <location>
        <begin position="39"/>
        <end position="293"/>
    </location>
</feature>
<evidence type="ECO:0000256" key="3">
    <source>
        <dbReference type="ARBA" id="ARBA00023285"/>
    </source>
</evidence>
<evidence type="ECO:0000313" key="7">
    <source>
        <dbReference type="Proteomes" id="UP001321741"/>
    </source>
</evidence>
<dbReference type="InterPro" id="IPR030823">
    <property type="entry name" value="IolE/MocC"/>
</dbReference>
<keyword evidence="7" id="KW-1185">Reference proteome</keyword>
<dbReference type="NCBIfam" id="TIGR04379">
    <property type="entry name" value="myo_inos_iolE"/>
    <property type="match status" value="1"/>
</dbReference>
<comment type="similarity">
    <text evidence="4">Belongs to the IolE/MocC family.</text>
</comment>
<dbReference type="SUPFAM" id="SSF51658">
    <property type="entry name" value="Xylose isomerase-like"/>
    <property type="match status" value="1"/>
</dbReference>
<name>A0ABN6SHY4_9LACO</name>
<dbReference type="HAMAP" id="MF_01672">
    <property type="entry name" value="IolE"/>
    <property type="match status" value="1"/>
</dbReference>
<sequence>MSKYDINKNIKLGICPIGWRNDDIPSIGAENTFPQLLSDAALAGFKGVEVGGFFPEANEINYERKLRNIEIAGQWFSSFIIRDGIDQAAADFEEHCKNLQALGAHIATVSEQTYSIQQTSKNIFKDKPYFTDQEWEEVCEGLNKYGEIGKKYGVKVAYHHHLGTGIQTFEETKRLMDNTDPEKVNLVFDTGHAYVAEGDVMPMLNAFVERVVHVHFKDVRKDKENDSRARGLSFQDSFMNDMFTVPGDGSIDFRPVFKTLADHKYTGWIMVEAEQDPKKHNPFEMAVKAHEYMENELFMPYEKKNLN</sequence>
<evidence type="ECO:0000313" key="6">
    <source>
        <dbReference type="EMBL" id="BDR59920.1"/>
    </source>
</evidence>
<dbReference type="InterPro" id="IPR013022">
    <property type="entry name" value="Xyl_isomerase-like_TIM-brl"/>
</dbReference>
<dbReference type="EC" id="4.2.1.44" evidence="4"/>
<dbReference type="PANTHER" id="PTHR12110:SF41">
    <property type="entry name" value="INOSOSE DEHYDRATASE"/>
    <property type="match status" value="1"/>
</dbReference>
<comment type="pathway">
    <text evidence="4">Polyol metabolism; myo-inositol degradation into acetyl-CoA; acetyl-CoA from myo-inositol: step 2/7.</text>
</comment>
<gene>
    <name evidence="4 6" type="primary">iolE</name>
    <name evidence="6" type="ORF">KIM322_01810</name>
</gene>
<dbReference type="InterPro" id="IPR023952">
    <property type="entry name" value="IolE"/>
</dbReference>
<accession>A0ABN6SHY4</accession>
<keyword evidence="3 4" id="KW-0170">Cobalt</keyword>
<comment type="cofactor">
    <cofactor evidence="4">
        <name>Co(2+)</name>
        <dbReference type="ChEBI" id="CHEBI:48828"/>
    </cofactor>
    <cofactor evidence="4">
        <name>Mn(2+)</name>
        <dbReference type="ChEBI" id="CHEBI:29035"/>
    </cofactor>
</comment>
<comment type="catalytic activity">
    <reaction evidence="4">
        <text>scyllo-inosose = 3D-3,5/4-trihydroxycyclohexane-1,2-dione + H2O</text>
        <dbReference type="Rhea" id="RHEA:14065"/>
        <dbReference type="ChEBI" id="CHEBI:15377"/>
        <dbReference type="ChEBI" id="CHEBI:17811"/>
        <dbReference type="ChEBI" id="CHEBI:28446"/>
        <dbReference type="EC" id="4.2.1.44"/>
    </reaction>
</comment>
<reference evidence="6 7" key="1">
    <citation type="journal article" date="2023" name="Microbiol. Spectr.">
        <title>Symbiosis of Carpenter Bees with Uncharacterized Lactic Acid Bacteria Showing NAD Auxotrophy.</title>
        <authorList>
            <person name="Kawasaki S."/>
            <person name="Ozawa K."/>
            <person name="Mori T."/>
            <person name="Yamamoto A."/>
            <person name="Ito M."/>
            <person name="Ohkuma M."/>
            <person name="Sakamoto M."/>
            <person name="Matsutani M."/>
        </authorList>
    </citation>
    <scope>NUCLEOTIDE SEQUENCE [LARGE SCALE GENOMIC DNA]</scope>
    <source>
        <strain evidence="6 7">Kim32-2</strain>
    </source>
</reference>
<dbReference type="EMBL" id="AP026803">
    <property type="protein sequence ID" value="BDR59920.1"/>
    <property type="molecule type" value="Genomic_DNA"/>
</dbReference>
<dbReference type="Gene3D" id="3.20.20.150">
    <property type="entry name" value="Divalent-metal-dependent TIM barrel enzymes"/>
    <property type="match status" value="1"/>
</dbReference>
<dbReference type="Pfam" id="PF01261">
    <property type="entry name" value="AP_endonuc_2"/>
    <property type="match status" value="1"/>
</dbReference>
<dbReference type="Proteomes" id="UP001321741">
    <property type="component" value="Chromosome"/>
</dbReference>
<dbReference type="PANTHER" id="PTHR12110">
    <property type="entry name" value="HYDROXYPYRUVATE ISOMERASE"/>
    <property type="match status" value="1"/>
</dbReference>
<organism evidence="6 7">
    <name type="scientific">Lactobacillus xylocopicola</name>
    <dbReference type="NCBI Taxonomy" id="2976676"/>
    <lineage>
        <taxon>Bacteria</taxon>
        <taxon>Bacillati</taxon>
        <taxon>Bacillota</taxon>
        <taxon>Bacilli</taxon>
        <taxon>Lactobacillales</taxon>
        <taxon>Lactobacillaceae</taxon>
        <taxon>Lactobacillus</taxon>
    </lineage>
</organism>
<evidence type="ECO:0000259" key="5">
    <source>
        <dbReference type="Pfam" id="PF01261"/>
    </source>
</evidence>
<evidence type="ECO:0000256" key="1">
    <source>
        <dbReference type="ARBA" id="ARBA00023211"/>
    </source>
</evidence>
<keyword evidence="2 4" id="KW-0456">Lyase</keyword>
<protein>
    <recommendedName>
        <fullName evidence="4">Inosose dehydratase</fullName>
        <ecNumber evidence="4">4.2.1.44</ecNumber>
    </recommendedName>
    <alternativeName>
        <fullName evidence="4">2-keto-myo-inositol dehydratase</fullName>
        <shortName evidence="4">2KMI dehydratase</shortName>
    </alternativeName>
</protein>
<evidence type="ECO:0000256" key="2">
    <source>
        <dbReference type="ARBA" id="ARBA00023239"/>
    </source>
</evidence>
<comment type="cofactor">
    <cofactor evidence="4">
        <name>glutathione</name>
        <dbReference type="ChEBI" id="CHEBI:57925"/>
    </cofactor>
</comment>
<dbReference type="InterPro" id="IPR050312">
    <property type="entry name" value="IolE/XylAMocC-like"/>
</dbReference>
<evidence type="ECO:0000256" key="4">
    <source>
        <dbReference type="HAMAP-Rule" id="MF_01672"/>
    </source>
</evidence>